<keyword evidence="4" id="KW-1185">Reference proteome</keyword>
<dbReference type="Proteomes" id="UP001164676">
    <property type="component" value="Chromosome"/>
</dbReference>
<dbReference type="CDD" id="cd02511">
    <property type="entry name" value="Beta4Glucosyltransferase"/>
    <property type="match status" value="1"/>
</dbReference>
<organism evidence="3 4">
    <name type="scientific">Salinivibrio proteolyticus</name>
    <dbReference type="NCBI Taxonomy" id="334715"/>
    <lineage>
        <taxon>Bacteria</taxon>
        <taxon>Pseudomonadati</taxon>
        <taxon>Pseudomonadota</taxon>
        <taxon>Gammaproteobacteria</taxon>
        <taxon>Vibrionales</taxon>
        <taxon>Vibrionaceae</taxon>
        <taxon>Salinivibrio</taxon>
    </lineage>
</organism>
<proteinExistence type="inferred from homology"/>
<protein>
    <submittedName>
        <fullName evidence="3">Glycosyltransferase family 2 protein</fullName>
    </submittedName>
</protein>
<dbReference type="InterPro" id="IPR001173">
    <property type="entry name" value="Glyco_trans_2-like"/>
</dbReference>
<evidence type="ECO:0000313" key="3">
    <source>
        <dbReference type="EMBL" id="WBA14927.1"/>
    </source>
</evidence>
<accession>A0ABY7LCE1</accession>
<dbReference type="SUPFAM" id="SSF53448">
    <property type="entry name" value="Nucleotide-diphospho-sugar transferases"/>
    <property type="match status" value="1"/>
</dbReference>
<evidence type="ECO:0000259" key="2">
    <source>
        <dbReference type="Pfam" id="PF00535"/>
    </source>
</evidence>
<dbReference type="PANTHER" id="PTHR43630">
    <property type="entry name" value="POLY-BETA-1,6-N-ACETYL-D-GLUCOSAMINE SYNTHASE"/>
    <property type="match status" value="1"/>
</dbReference>
<dbReference type="InterPro" id="IPR029044">
    <property type="entry name" value="Nucleotide-diphossugar_trans"/>
</dbReference>
<dbReference type="RefSeq" id="WP_269597894.1">
    <property type="nucleotide sequence ID" value="NZ_CP114584.1"/>
</dbReference>
<feature type="domain" description="Glycosyltransferase 2-like" evidence="2">
    <location>
        <begin position="10"/>
        <end position="145"/>
    </location>
</feature>
<evidence type="ECO:0000256" key="1">
    <source>
        <dbReference type="ARBA" id="ARBA00038494"/>
    </source>
</evidence>
<reference evidence="3" key="1">
    <citation type="submission" date="2022-09" db="EMBL/GenBank/DDBJ databases">
        <authorList>
            <person name="Li Z.-J."/>
        </authorList>
    </citation>
    <scope>NUCLEOTIDE SEQUENCE</scope>
    <source>
        <strain evidence="3">TGB10</strain>
    </source>
</reference>
<dbReference type="EMBL" id="CP114584">
    <property type="protein sequence ID" value="WBA14927.1"/>
    <property type="molecule type" value="Genomic_DNA"/>
</dbReference>
<name>A0ABY7LCE1_9GAMM</name>
<evidence type="ECO:0000313" key="4">
    <source>
        <dbReference type="Proteomes" id="UP001164676"/>
    </source>
</evidence>
<dbReference type="Pfam" id="PF00535">
    <property type="entry name" value="Glycos_transf_2"/>
    <property type="match status" value="1"/>
</dbReference>
<dbReference type="Gene3D" id="3.90.550.10">
    <property type="entry name" value="Spore Coat Polysaccharide Biosynthesis Protein SpsA, Chain A"/>
    <property type="match status" value="1"/>
</dbReference>
<dbReference type="PANTHER" id="PTHR43630:SF2">
    <property type="entry name" value="GLYCOSYLTRANSFERASE"/>
    <property type="match status" value="1"/>
</dbReference>
<gene>
    <name evidence="3" type="ORF">N7E60_00955</name>
</gene>
<comment type="similarity">
    <text evidence="1">Belongs to the glycosyltransferase 2 family. WaaE/KdtX subfamily.</text>
</comment>
<sequence length="259" mass="29961">MTKTTNTLAVALIVKNEAHNLEPCLQSVDGWVDEIIILDSGSTDQTLDIAKQYTDKVYIESDWQGFGKQRQRAQAYVESDFVLWLDADEQVTPELKESILSAINSQQTNTVYYVNRLSRAFGKEIKHSGWHPDWICRLYKTSEAQYSDSLVHEHVLVPSTHQKVYLDGVLKHNTFHYLHEYTAKTNQYIKLWSDQREGKKSSSVLKAISHALFRFIKMYILKKGFLDGRHGLVLALLSANVVFTRYADLWLRDYVKRQS</sequence>